<dbReference type="InterPro" id="IPR023393">
    <property type="entry name" value="START-like_dom_sf"/>
</dbReference>
<dbReference type="SUPFAM" id="SSF55961">
    <property type="entry name" value="Bet v1-like"/>
    <property type="match status" value="1"/>
</dbReference>
<dbReference type="Pfam" id="PF10604">
    <property type="entry name" value="Polyketide_cyc2"/>
    <property type="match status" value="1"/>
</dbReference>
<dbReference type="EMBL" id="CP000155">
    <property type="protein sequence ID" value="ABC32219.1"/>
    <property type="molecule type" value="Genomic_DNA"/>
</dbReference>
<dbReference type="InterPro" id="IPR019587">
    <property type="entry name" value="Polyketide_cyclase/dehydratase"/>
</dbReference>
<dbReference type="HOGENOM" id="CLU_131328_0_0_6"/>
<accession>Q2SAV5</accession>
<dbReference type="eggNOG" id="COG2867">
    <property type="taxonomic scope" value="Bacteria"/>
</dbReference>
<name>Q2SAV5_HAHCH</name>
<dbReference type="OrthoDB" id="197829at2"/>
<dbReference type="Proteomes" id="UP000000238">
    <property type="component" value="Chromosome"/>
</dbReference>
<sequence length="133" mass="15140">MLFDLSQDYSKRLAWDPFPESYRFINGTQPAKGLQLEIVAKNGFSMVVEYVSYKRPSVVAIKMVKGPWAFAKFAGSWSFQQISPDSSKVTFKYHIIGAPSWLRPIVTPVINFIFGRSAKRRLSALKQYAETLP</sequence>
<reference evidence="1 2" key="1">
    <citation type="journal article" date="2005" name="Nucleic Acids Res.">
        <title>Genomic blueprint of Hahella chejuensis, a marine microbe producing an algicidal agent.</title>
        <authorList>
            <person name="Jeong H."/>
            <person name="Yim J.H."/>
            <person name="Lee C."/>
            <person name="Choi S.-H."/>
            <person name="Park Y.K."/>
            <person name="Yoon S.H."/>
            <person name="Hur C.-G."/>
            <person name="Kang H.-Y."/>
            <person name="Kim D."/>
            <person name="Lee H.H."/>
            <person name="Park K.H."/>
            <person name="Park S.-H."/>
            <person name="Park H.-S."/>
            <person name="Lee H.K."/>
            <person name="Oh T.K."/>
            <person name="Kim J.F."/>
        </authorList>
    </citation>
    <scope>NUCLEOTIDE SEQUENCE [LARGE SCALE GENOMIC DNA]</scope>
    <source>
        <strain evidence="1 2">KCTC 2396</strain>
    </source>
</reference>
<dbReference type="AlphaFoldDB" id="Q2SAV5"/>
<evidence type="ECO:0000313" key="2">
    <source>
        <dbReference type="Proteomes" id="UP000000238"/>
    </source>
</evidence>
<dbReference type="KEGG" id="hch:HCH_05559"/>
<organism evidence="1 2">
    <name type="scientific">Hahella chejuensis (strain KCTC 2396)</name>
    <dbReference type="NCBI Taxonomy" id="349521"/>
    <lineage>
        <taxon>Bacteria</taxon>
        <taxon>Pseudomonadati</taxon>
        <taxon>Pseudomonadota</taxon>
        <taxon>Gammaproteobacteria</taxon>
        <taxon>Oceanospirillales</taxon>
        <taxon>Hahellaceae</taxon>
        <taxon>Hahella</taxon>
    </lineage>
</organism>
<keyword evidence="2" id="KW-1185">Reference proteome</keyword>
<proteinExistence type="predicted"/>
<dbReference type="STRING" id="349521.HCH_05559"/>
<protein>
    <submittedName>
        <fullName evidence="1">Oligoketide cyclase/lipid transport protein</fullName>
    </submittedName>
</protein>
<dbReference type="Gene3D" id="3.30.530.20">
    <property type="match status" value="1"/>
</dbReference>
<evidence type="ECO:0000313" key="1">
    <source>
        <dbReference type="EMBL" id="ABC32219.1"/>
    </source>
</evidence>
<dbReference type="CDD" id="cd07812">
    <property type="entry name" value="SRPBCC"/>
    <property type="match status" value="1"/>
</dbReference>
<gene>
    <name evidence="1" type="ordered locus">HCH_05559</name>
</gene>